<feature type="region of interest" description="Disordered" evidence="6">
    <location>
        <begin position="510"/>
        <end position="534"/>
    </location>
</feature>
<keyword evidence="3 7" id="KW-1133">Transmembrane helix</keyword>
<dbReference type="Proteomes" id="UP000677054">
    <property type="component" value="Unassembled WGS sequence"/>
</dbReference>
<feature type="domain" description="GPR180/TMEM145 transmembrane" evidence="8">
    <location>
        <begin position="244"/>
        <end position="461"/>
    </location>
</feature>
<evidence type="ECO:0000256" key="6">
    <source>
        <dbReference type="SAM" id="MobiDB-lite"/>
    </source>
</evidence>
<dbReference type="EMBL" id="CAJPEV010000372">
    <property type="protein sequence ID" value="CAG0884590.1"/>
    <property type="molecule type" value="Genomic_DNA"/>
</dbReference>
<evidence type="ECO:0000313" key="11">
    <source>
        <dbReference type="Proteomes" id="UP000677054"/>
    </source>
</evidence>
<dbReference type="InterPro" id="IPR019336">
    <property type="entry name" value="GPR180/TMEM145_TM"/>
</dbReference>
<feature type="transmembrane region" description="Helical" evidence="7">
    <location>
        <begin position="269"/>
        <end position="289"/>
    </location>
</feature>
<keyword evidence="5" id="KW-0325">Glycoprotein</keyword>
<dbReference type="GO" id="GO:0007186">
    <property type="term" value="P:G protein-coupled receptor signaling pathway"/>
    <property type="evidence" value="ECO:0007669"/>
    <property type="project" value="InterPro"/>
</dbReference>
<evidence type="ECO:0000313" key="10">
    <source>
        <dbReference type="EMBL" id="CAD7243133.1"/>
    </source>
</evidence>
<reference evidence="10" key="1">
    <citation type="submission" date="2020-11" db="EMBL/GenBank/DDBJ databases">
        <authorList>
            <person name="Tran Van P."/>
        </authorList>
    </citation>
    <scope>NUCLEOTIDE SEQUENCE</scope>
</reference>
<evidence type="ECO:0000256" key="7">
    <source>
        <dbReference type="SAM" id="Phobius"/>
    </source>
</evidence>
<dbReference type="EMBL" id="LR899889">
    <property type="protein sequence ID" value="CAD7243133.1"/>
    <property type="molecule type" value="Genomic_DNA"/>
</dbReference>
<comment type="subcellular location">
    <subcellularLocation>
        <location evidence="1">Membrane</location>
        <topology evidence="1">Multi-pass membrane protein</topology>
    </subcellularLocation>
</comment>
<feature type="transmembrane region" description="Helical" evidence="7">
    <location>
        <begin position="309"/>
        <end position="330"/>
    </location>
</feature>
<accession>A0A7R8X3P5</accession>
<keyword evidence="2 7" id="KW-0812">Transmembrane</keyword>
<dbReference type="GO" id="GO:0016020">
    <property type="term" value="C:membrane"/>
    <property type="evidence" value="ECO:0007669"/>
    <property type="project" value="UniProtKB-SubCell"/>
</dbReference>
<dbReference type="AlphaFoldDB" id="A0A7R8X3P5"/>
<feature type="region of interest" description="Disordered" evidence="6">
    <location>
        <begin position="546"/>
        <end position="581"/>
    </location>
</feature>
<name>A0A7R8X3P5_9CRUS</name>
<sequence length="581" mass="66195">MFDVHVGKQILIAKDGARCHFGLTKGKDIDVHVNLSLKFVCEFNGGTSDANMATPPPLTYSLSLFLIFSLHRCVFGKYIEGTLRTYENWAFLTRFCFLSEDGKFEFEIEYPLEYAVESLLLYYDSPDQWPAVYKSGKNCTEMLKPLKVENFQFVNLTSLDDLSGCQVVREQNDQAYYRCKEMRSFRSARERWWFIAIANCESQKGLFLDYKIKMTNGLPGDFWHEHFSADEFYILRVDIIFFALNVLLCFFAFLEAVELKARQLLHVTYKLFVTSLILQCVGVLFLVLAYARYGVDGVGWPGIKLTGELLESCSEIIFVLMLLLVAKGYTITRGRLRQGSSVKLTLFMCAYCLAYATLFIYQQQNFDPGEVLYLYESPPGYGIVSLRLIAWVSFGYSVFFTLKHYPEKNSFYLSLLVFFTLWFVAGPMVILLAAYVIPDWIREKTVNAVELSVTFLGHMVFLILTRPSAANDNFPYHVRTTQIGIMENSYNGTIGNNHLDAFGHHPYAPSAPLADETSQTVPNQTPGPPQPYRRTPAEIFTVATSAEMTRMGRLPPLKPAGKNDNSFPHHAPGEPRQLLQE</sequence>
<dbReference type="PANTHER" id="PTHR23252:SF24">
    <property type="entry name" value="TRANSMEMBRANE PROTEIN 145"/>
    <property type="match status" value="1"/>
</dbReference>
<dbReference type="PANTHER" id="PTHR23252">
    <property type="entry name" value="INTIMAL THICKNESS RECEPTOR-RELATED"/>
    <property type="match status" value="1"/>
</dbReference>
<dbReference type="Pfam" id="PF10192">
    <property type="entry name" value="GPR180-TMEM145_TM"/>
    <property type="match status" value="1"/>
</dbReference>
<feature type="domain" description="GPR180-like N-terminal" evidence="9">
    <location>
        <begin position="79"/>
        <end position="210"/>
    </location>
</feature>
<keyword evidence="11" id="KW-1185">Reference proteome</keyword>
<feature type="transmembrane region" description="Helical" evidence="7">
    <location>
        <begin position="342"/>
        <end position="361"/>
    </location>
</feature>
<evidence type="ECO:0008006" key="12">
    <source>
        <dbReference type="Google" id="ProtNLM"/>
    </source>
</evidence>
<dbReference type="InterPro" id="IPR053880">
    <property type="entry name" value="GPR180-like_N"/>
</dbReference>
<protein>
    <recommendedName>
        <fullName evidence="12">Intimal thickness related receptor IRP domain-containing protein</fullName>
    </recommendedName>
</protein>
<dbReference type="GO" id="GO:0019236">
    <property type="term" value="P:response to pheromone"/>
    <property type="evidence" value="ECO:0007669"/>
    <property type="project" value="InterPro"/>
</dbReference>
<proteinExistence type="predicted"/>
<evidence type="ECO:0000259" key="9">
    <source>
        <dbReference type="Pfam" id="PF21892"/>
    </source>
</evidence>
<dbReference type="Pfam" id="PF21892">
    <property type="entry name" value="TMEM145_N"/>
    <property type="match status" value="1"/>
</dbReference>
<gene>
    <name evidence="10" type="ORF">DSTB1V02_LOCUS3067</name>
</gene>
<feature type="transmembrane region" description="Helical" evidence="7">
    <location>
        <begin position="411"/>
        <end position="436"/>
    </location>
</feature>
<feature type="transmembrane region" description="Helical" evidence="7">
    <location>
        <begin position="381"/>
        <end position="399"/>
    </location>
</feature>
<evidence type="ECO:0000259" key="8">
    <source>
        <dbReference type="Pfam" id="PF10192"/>
    </source>
</evidence>
<evidence type="ECO:0000256" key="3">
    <source>
        <dbReference type="ARBA" id="ARBA00022989"/>
    </source>
</evidence>
<dbReference type="OrthoDB" id="205745at2759"/>
<evidence type="ECO:0000256" key="5">
    <source>
        <dbReference type="ARBA" id="ARBA00023180"/>
    </source>
</evidence>
<evidence type="ECO:0000256" key="1">
    <source>
        <dbReference type="ARBA" id="ARBA00004141"/>
    </source>
</evidence>
<evidence type="ECO:0000256" key="4">
    <source>
        <dbReference type="ARBA" id="ARBA00023136"/>
    </source>
</evidence>
<dbReference type="InterPro" id="IPR047831">
    <property type="entry name" value="GPR180/TMEM145"/>
</dbReference>
<organism evidence="10">
    <name type="scientific">Darwinula stevensoni</name>
    <dbReference type="NCBI Taxonomy" id="69355"/>
    <lineage>
        <taxon>Eukaryota</taxon>
        <taxon>Metazoa</taxon>
        <taxon>Ecdysozoa</taxon>
        <taxon>Arthropoda</taxon>
        <taxon>Crustacea</taxon>
        <taxon>Oligostraca</taxon>
        <taxon>Ostracoda</taxon>
        <taxon>Podocopa</taxon>
        <taxon>Podocopida</taxon>
        <taxon>Darwinulocopina</taxon>
        <taxon>Darwinuloidea</taxon>
        <taxon>Darwinulidae</taxon>
        <taxon>Darwinula</taxon>
    </lineage>
</organism>
<keyword evidence="4 7" id="KW-0472">Membrane</keyword>
<feature type="transmembrane region" description="Helical" evidence="7">
    <location>
        <begin position="239"/>
        <end position="257"/>
    </location>
</feature>
<evidence type="ECO:0000256" key="2">
    <source>
        <dbReference type="ARBA" id="ARBA00022692"/>
    </source>
</evidence>